<sequence length="1610" mass="176066">MAIFKALCLIGFVLLSSGYARKHEARHGSRFRHDYGFHRYKQILKRHESGDGNPRNGGSTQRASTGVAEVRAKGALEFLPNFETFQSGEIDGGVEFKVTEGCSVTVSKTGTLYQLGSSPPDCVNLANLLDFVLPNGKANFEFDNFMTLDRIIIRTFSLDTATKQVDIAAAYTGTATLIQDILTLSNLRVELSFVWAQSQTFTFDIRGTFTFGDVPVDVRLIRNEEGALEFLPNFETFQSGEIDGGVEFKVTEGCSVTVSKTGTLYQLGSSPPDCVNLANLLDFVLPNGKANFEFDNFMTLDRIIIRTFSLDTATKQVDIAAAYTGTATLIQDILTLSNLRVELSFVWAQSQTFTFDIRGTFTFGDVPVDVRLIRNEEGYNFAATVTENLNAAAISSMFKQEDSFLPSTSLDGPLKEAKFDKFEVIKPRIQAIFADGYGFLFSGSIRILDWDLFDVNILINKPNDLPTTVTIAVFTKTFSISKMFKDLFKMDISDVPVLGSAVVRNLAFSLSTGDVDTPLTVLDIGDSDDIFEVPYSKGLKVSFEIPIAQIYVATSIFISPTLITLTISQSGELNLGHVIREFVPNSNLIVTTEGETKLKNWPQFIPDPLSIALVSFHLEASKPTGSWALTTMNMKLKMTDVISLFNNKIHLSDLELELNYEKGNDPSFYGVVVGRVSLGPTDGSSPTVDVRIPFPFNNDEISFTFTDFNVKSVVEALAGPNVFPKDFPELFESVQLDSIAIAFDDQGSLSTISVDASIPELWPIFGDISIGNVEIHFEYGKGTSGGDGNDDDGTDGDGTDGDGTDGDGTDGDGTDGDGTDGDGNDDDGTDDDGTNGDGTDGDGTGESTTQSTWRVVVRGQIVIATCTITIEADFGTDLLGISAEGAECSVSVGDVLERIGLNRRILPSMISGFKISDPKLRIMLERTGDNAGSKSIAFAATTNLFRESQVELALIRHGGRTAVIAGFAVESDAISEISFLSSLGLTDVAVVFVSEKIPISPYEFLNPSFQHYIQGSPGSPDTPEFQGITIYARFVPKDDNMLGHMLRKGMEKDGNLEAGGDNEPEIIVKISFPALVFELEINLGSDGLQIGDVSGWRLTYMKLIISKRLIGLSLQCKVNMDNKNADSIDSTFTGEVTFTFTGTITIFLLWEGEWNNPFGISKRLTVRRMGLALGINLATLVPSFGITGAISVDVPSETNQPPIDVDLTLCIDPSAPDQTVFDLHFTRLLLEDLINLFAGKVVKLPKKLATVGFPDQVQIYFSFSGNPNCFGKSYDPGVEIHGTIQIPFLKIRARIDLSIALPPAPFRLDASLELDPIIYLGGLIKVVDADTDSKGAYLRMLITENLSDLMIDGSCRIEIFGAMISVNLQINSQKFFFEGRLKYLWGLFEVYLLVDISMVKTSPSLHVIGEMRNDLFAKIKQKATQAIRAGAKAVNAKIEGAQTKIRNAQREVDKLLKSIDDYKKKIEDEKRKCRKAPWYKKLVCVRTAARIVKHGVIIAGYWAAHKAAILVLKAANLFLEGAKGIIKVGTNVLQKLVNAALSIINIRYVRFEIEMNAVTRIFDFNAKIVILGWTFTPEFRIDFSSVKKANSGINSAGQSISDKTMAKVKK</sequence>
<name>A0A6S7HKL2_PARCT</name>
<keyword evidence="5" id="KW-1185">Reference proteome</keyword>
<keyword evidence="1" id="KW-0175">Coiled coil</keyword>
<gene>
    <name evidence="4" type="ORF">PACLA_8A002379</name>
</gene>
<comment type="caution">
    <text evidence="4">The sequence shown here is derived from an EMBL/GenBank/DDBJ whole genome shotgun (WGS) entry which is preliminary data.</text>
</comment>
<dbReference type="OrthoDB" id="5982992at2759"/>
<evidence type="ECO:0000256" key="2">
    <source>
        <dbReference type="SAM" id="MobiDB-lite"/>
    </source>
</evidence>
<reference evidence="4" key="1">
    <citation type="submission" date="2020-04" db="EMBL/GenBank/DDBJ databases">
        <authorList>
            <person name="Alioto T."/>
            <person name="Alioto T."/>
            <person name="Gomez Garrido J."/>
        </authorList>
    </citation>
    <scope>NUCLEOTIDE SEQUENCE</scope>
    <source>
        <strain evidence="4">A484AB</strain>
    </source>
</reference>
<feature type="compositionally biased region" description="Gly residues" evidence="2">
    <location>
        <begin position="835"/>
        <end position="844"/>
    </location>
</feature>
<proteinExistence type="predicted"/>
<evidence type="ECO:0000256" key="1">
    <source>
        <dbReference type="SAM" id="Coils"/>
    </source>
</evidence>
<keyword evidence="3" id="KW-0732">Signal</keyword>
<organism evidence="4 5">
    <name type="scientific">Paramuricea clavata</name>
    <name type="common">Red gorgonian</name>
    <name type="synonym">Violescent sea-whip</name>
    <dbReference type="NCBI Taxonomy" id="317549"/>
    <lineage>
        <taxon>Eukaryota</taxon>
        <taxon>Metazoa</taxon>
        <taxon>Cnidaria</taxon>
        <taxon>Anthozoa</taxon>
        <taxon>Octocorallia</taxon>
        <taxon>Malacalcyonacea</taxon>
        <taxon>Plexauridae</taxon>
        <taxon>Paramuricea</taxon>
    </lineage>
</organism>
<feature type="coiled-coil region" evidence="1">
    <location>
        <begin position="1431"/>
        <end position="1472"/>
    </location>
</feature>
<feature type="region of interest" description="Disordered" evidence="2">
    <location>
        <begin position="781"/>
        <end position="851"/>
    </location>
</feature>
<dbReference type="Proteomes" id="UP001152795">
    <property type="component" value="Unassembled WGS sequence"/>
</dbReference>
<evidence type="ECO:0000313" key="4">
    <source>
        <dbReference type="EMBL" id="CAB4004337.1"/>
    </source>
</evidence>
<dbReference type="EMBL" id="CACRXK020004875">
    <property type="protein sequence ID" value="CAB4004337.1"/>
    <property type="molecule type" value="Genomic_DNA"/>
</dbReference>
<accession>A0A6S7HKL2</accession>
<feature type="chain" id="PRO_5043983299" evidence="3">
    <location>
        <begin position="21"/>
        <end position="1610"/>
    </location>
</feature>
<feature type="signal peptide" evidence="3">
    <location>
        <begin position="1"/>
        <end position="20"/>
    </location>
</feature>
<evidence type="ECO:0000313" key="5">
    <source>
        <dbReference type="Proteomes" id="UP001152795"/>
    </source>
</evidence>
<feature type="compositionally biased region" description="Acidic residues" evidence="2">
    <location>
        <begin position="788"/>
        <end position="834"/>
    </location>
</feature>
<protein>
    <submittedName>
        <fullName evidence="4">Uncharacterized protein</fullName>
    </submittedName>
</protein>
<evidence type="ECO:0000256" key="3">
    <source>
        <dbReference type="SAM" id="SignalP"/>
    </source>
</evidence>